<name>A0ABR1BPL6_NECAM</name>
<dbReference type="InterPro" id="IPR034977">
    <property type="entry name" value="CPEB1_RRM1"/>
</dbReference>
<dbReference type="InterPro" id="IPR032296">
    <property type="entry name" value="CEBP_ZZ"/>
</dbReference>
<dbReference type="InterPro" id="IPR012677">
    <property type="entry name" value="Nucleotide-bd_a/b_plait_sf"/>
</dbReference>
<dbReference type="Proteomes" id="UP001303046">
    <property type="component" value="Unassembled WGS sequence"/>
</dbReference>
<sequence>MDENFNSLAEEQKEPSDAVFVENDHKDRDDLPNSTEHGIEFAEKSSKPDKPSLEKLAELTAVMSRFELDVVAASNPTRTRSKSEPTARGSRSPRTVIIRPCEELHETTTPSEECGSSGDPMTPPAATSERKKRVVEFHSPRTLPCLSKVAYEDRYGSYHNIQEHWRGRYARSSTSENRSCAGYIWSGELPPRNYSNPTFSSKIFVGGVPWDITESALIEAFSPYGNCRVEWPCKEVRSSRSNPKTRGKVTGYVYMVFETEKSVRSLLQDCSQEFGSAGEWYFKIKARRNQSFEIRQVQVIPWVVSDSSYNDDPSCPLDPKKTVFVGALHGMLTAHVLFSIMNELYGNVVFVGIDTDKYKYPIGSGRVTFRSHSSYFRAIESAFLEIRTSKFTKKVQIDPFLEDSWCMVCCEAQGPYFCRDRTCFRYYCWPCWQARHVLGGKNSNHRPLMRHTSRSPIPRNGDFSAHVDAYGVAQRRFLPVSCSSPVQPLGGMAAVAAVARGTVPRQQHHAYQYMQMAPSYTAIYTPATMQSPCRVTSHVGPTPLLTGLSSTQSVTTSSTYVQQRLY</sequence>
<dbReference type="SUPFAM" id="SSF54928">
    <property type="entry name" value="RNA-binding domain, RBD"/>
    <property type="match status" value="1"/>
</dbReference>
<feature type="region of interest" description="Disordered" evidence="3">
    <location>
        <begin position="106"/>
        <end position="129"/>
    </location>
</feature>
<dbReference type="CDD" id="cd19757">
    <property type="entry name" value="Bbox1"/>
    <property type="match status" value="1"/>
</dbReference>
<dbReference type="PANTHER" id="PTHR12566">
    <property type="entry name" value="CYTOPLASMIC POLYADENYLATION ELEMENT BINDING PROTEIN CPEB"/>
    <property type="match status" value="1"/>
</dbReference>
<evidence type="ECO:0000259" key="4">
    <source>
        <dbReference type="PROSITE" id="PS50102"/>
    </source>
</evidence>
<reference evidence="5 6" key="1">
    <citation type="submission" date="2023-08" db="EMBL/GenBank/DDBJ databases">
        <title>A Necator americanus chromosomal reference genome.</title>
        <authorList>
            <person name="Ilik V."/>
            <person name="Petrzelkova K.J."/>
            <person name="Pardy F."/>
            <person name="Fuh T."/>
            <person name="Niatou-Singa F.S."/>
            <person name="Gouil Q."/>
            <person name="Baker L."/>
            <person name="Ritchie M.E."/>
            <person name="Jex A.R."/>
            <person name="Gazzola D."/>
            <person name="Li H."/>
            <person name="Toshio Fujiwara R."/>
            <person name="Zhan B."/>
            <person name="Aroian R.V."/>
            <person name="Pafco B."/>
            <person name="Schwarz E.M."/>
        </authorList>
    </citation>
    <scope>NUCLEOTIDE SEQUENCE [LARGE SCALE GENOMIC DNA]</scope>
    <source>
        <strain evidence="5 6">Aroian</strain>
        <tissue evidence="5">Whole animal</tissue>
    </source>
</reference>
<dbReference type="InterPro" id="IPR034819">
    <property type="entry name" value="CPEB"/>
</dbReference>
<dbReference type="InterPro" id="IPR038446">
    <property type="entry name" value="CEBP_ZZ_sf"/>
</dbReference>
<evidence type="ECO:0000313" key="5">
    <source>
        <dbReference type="EMBL" id="KAK6727253.1"/>
    </source>
</evidence>
<feature type="region of interest" description="Disordered" evidence="3">
    <location>
        <begin position="1"/>
        <end position="53"/>
    </location>
</feature>
<evidence type="ECO:0000256" key="2">
    <source>
        <dbReference type="PROSITE-ProRule" id="PRU00176"/>
    </source>
</evidence>
<evidence type="ECO:0000256" key="1">
    <source>
        <dbReference type="ARBA" id="ARBA00022884"/>
    </source>
</evidence>
<dbReference type="Gene3D" id="4.10.640.40">
    <property type="entry name" value="Cytoplasmic polyadenylation element-binding protein, ZZ domain"/>
    <property type="match status" value="1"/>
</dbReference>
<accession>A0ABR1BPL6</accession>
<dbReference type="SMART" id="SM00360">
    <property type="entry name" value="RRM"/>
    <property type="match status" value="2"/>
</dbReference>
<evidence type="ECO:0000256" key="3">
    <source>
        <dbReference type="SAM" id="MobiDB-lite"/>
    </source>
</evidence>
<feature type="region of interest" description="Disordered" evidence="3">
    <location>
        <begin position="73"/>
        <end position="94"/>
    </location>
</feature>
<feature type="compositionally biased region" description="Basic and acidic residues" evidence="3">
    <location>
        <begin position="10"/>
        <end position="53"/>
    </location>
</feature>
<proteinExistence type="predicted"/>
<evidence type="ECO:0000313" key="6">
    <source>
        <dbReference type="Proteomes" id="UP001303046"/>
    </source>
</evidence>
<keyword evidence="1 2" id="KW-0694">RNA-binding</keyword>
<feature type="domain" description="RRM" evidence="4">
    <location>
        <begin position="201"/>
        <end position="299"/>
    </location>
</feature>
<gene>
    <name evidence="5" type="primary">Necator_chrI.g1268</name>
    <name evidence="5" type="ORF">RB195_005142</name>
</gene>
<dbReference type="CDD" id="cd12725">
    <property type="entry name" value="RRM2_CPEB1"/>
    <property type="match status" value="1"/>
</dbReference>
<dbReference type="EMBL" id="JAVFWL010000001">
    <property type="protein sequence ID" value="KAK6727253.1"/>
    <property type="molecule type" value="Genomic_DNA"/>
</dbReference>
<comment type="caution">
    <text evidence="5">The sequence shown here is derived from an EMBL/GenBank/DDBJ whole genome shotgun (WGS) entry which is preliminary data.</text>
</comment>
<dbReference type="InterPro" id="IPR035979">
    <property type="entry name" value="RBD_domain_sf"/>
</dbReference>
<dbReference type="PROSITE" id="PS50102">
    <property type="entry name" value="RRM"/>
    <property type="match status" value="2"/>
</dbReference>
<keyword evidence="6" id="KW-1185">Reference proteome</keyword>
<dbReference type="Pfam" id="PF16366">
    <property type="entry name" value="CEBP_ZZ"/>
    <property type="match status" value="1"/>
</dbReference>
<organism evidence="5 6">
    <name type="scientific">Necator americanus</name>
    <name type="common">Human hookworm</name>
    <dbReference type="NCBI Taxonomy" id="51031"/>
    <lineage>
        <taxon>Eukaryota</taxon>
        <taxon>Metazoa</taxon>
        <taxon>Ecdysozoa</taxon>
        <taxon>Nematoda</taxon>
        <taxon>Chromadorea</taxon>
        <taxon>Rhabditida</taxon>
        <taxon>Rhabditina</taxon>
        <taxon>Rhabditomorpha</taxon>
        <taxon>Strongyloidea</taxon>
        <taxon>Ancylostomatidae</taxon>
        <taxon>Bunostominae</taxon>
        <taxon>Necator</taxon>
    </lineage>
</organism>
<dbReference type="CDD" id="cd12723">
    <property type="entry name" value="RRM1_CPEB1"/>
    <property type="match status" value="1"/>
</dbReference>
<feature type="domain" description="RRM" evidence="4">
    <location>
        <begin position="321"/>
        <end position="402"/>
    </location>
</feature>
<dbReference type="Gene3D" id="3.30.70.330">
    <property type="match status" value="2"/>
</dbReference>
<protein>
    <recommendedName>
        <fullName evidence="4">RRM domain-containing protein</fullName>
    </recommendedName>
</protein>
<dbReference type="PANTHER" id="PTHR12566:SF9">
    <property type="entry name" value="CYTOPLASMIC POLYADENYLATION ELEMENT-BINDING PROTEIN 1"/>
    <property type="match status" value="1"/>
</dbReference>
<dbReference type="Pfam" id="PF16367">
    <property type="entry name" value="RRM_7"/>
    <property type="match status" value="1"/>
</dbReference>
<dbReference type="InterPro" id="IPR000504">
    <property type="entry name" value="RRM_dom"/>
</dbReference>